<sequence length="432" mass="46973">MDRTEQVAALSGAAADQWGLVTSVQAEELGVNRVQLMRLTEAGLLAKVGRGVYQLAAAGVTPHLEVKVAWLRLQPKRFVWDRTVGDPDFGIVSHASACQLLNLGDIPAPEVEISVPRRRTTTDSFVRLRTAQIAPTEITTVDGLPVTTAVRTITDLLHGGADGGHVGGVIADAERRDLITIDDLAERAQPFVRKYGLKVSATGHDLINHLVAQAGERLRRQEFDRASQEGFDQAVHLLAERPELADLVWAARAAARQKTPTASVLDPVLMESIRKVMQPEPAWTEVMQRMLQPFAESLRKVSQPDPEILQRIMLPLLESVRRSQPDPEVLQRVMLPLTESVKKTSPNPEALQKIMLPLVESLRMQPDLGIRQAAWGAAAPPPGVPKAPGQETAPVPAAKHPTPPSRPPHAKDGMISGDGSQEQPEPPDNQPG</sequence>
<evidence type="ECO:0000259" key="2">
    <source>
        <dbReference type="Pfam" id="PF13338"/>
    </source>
</evidence>
<proteinExistence type="predicted"/>
<dbReference type="InterPro" id="IPR025159">
    <property type="entry name" value="AbiEi_N"/>
</dbReference>
<dbReference type="Pfam" id="PF13338">
    <property type="entry name" value="AbiEi_4"/>
    <property type="match status" value="1"/>
</dbReference>
<evidence type="ECO:0000313" key="4">
    <source>
        <dbReference type="Proteomes" id="UP000305929"/>
    </source>
</evidence>
<feature type="domain" description="AbiEi antitoxin N-terminal" evidence="2">
    <location>
        <begin position="14"/>
        <end position="56"/>
    </location>
</feature>
<dbReference type="AlphaFoldDB" id="A0A4U5WEB5"/>
<dbReference type="EMBL" id="SZNQ01000001">
    <property type="protein sequence ID" value="TKS98705.1"/>
    <property type="molecule type" value="Genomic_DNA"/>
</dbReference>
<comment type="caution">
    <text evidence="3">The sequence shown here is derived from an EMBL/GenBank/DDBJ whole genome shotgun (WGS) entry which is preliminary data.</text>
</comment>
<dbReference type="RefSeq" id="WP_137304615.1">
    <property type="nucleotide sequence ID" value="NZ_SZNQ01000001.1"/>
</dbReference>
<protein>
    <submittedName>
        <fullName evidence="3">Transcriptional regulator</fullName>
    </submittedName>
</protein>
<reference evidence="3 4" key="1">
    <citation type="submission" date="2019-04" db="EMBL/GenBank/DDBJ databases">
        <title>Streptomyces lasaliensis sp. nov., an Actinomycete isolated from soil which produces the polyether antibiotic lasalocid.</title>
        <authorList>
            <person name="Erwin G."/>
            <person name="Haber C."/>
        </authorList>
    </citation>
    <scope>NUCLEOTIDE SEQUENCE [LARGE SCALE GENOMIC DNA]</scope>
    <source>
        <strain evidence="3 4">X-537</strain>
    </source>
</reference>
<feature type="region of interest" description="Disordered" evidence="1">
    <location>
        <begin position="376"/>
        <end position="432"/>
    </location>
</feature>
<name>A0A4U5WEB5_STRLS</name>
<evidence type="ECO:0000313" key="3">
    <source>
        <dbReference type="EMBL" id="TKS98705.1"/>
    </source>
</evidence>
<dbReference type="SUPFAM" id="SSF58113">
    <property type="entry name" value="Apolipoprotein A-I"/>
    <property type="match status" value="1"/>
</dbReference>
<accession>A0A4U5WEB5</accession>
<dbReference type="OrthoDB" id="9785139at2"/>
<organism evidence="3 4">
    <name type="scientific">Streptomyces lasalocidi</name>
    <name type="common">Streptomyces lasaliensis</name>
    <dbReference type="NCBI Taxonomy" id="324833"/>
    <lineage>
        <taxon>Bacteria</taxon>
        <taxon>Bacillati</taxon>
        <taxon>Actinomycetota</taxon>
        <taxon>Actinomycetes</taxon>
        <taxon>Kitasatosporales</taxon>
        <taxon>Streptomycetaceae</taxon>
        <taxon>Streptomyces</taxon>
    </lineage>
</organism>
<dbReference type="Proteomes" id="UP000305929">
    <property type="component" value="Unassembled WGS sequence"/>
</dbReference>
<gene>
    <name evidence="3" type="ORF">E4U91_00125</name>
</gene>
<keyword evidence="4" id="KW-1185">Reference proteome</keyword>
<evidence type="ECO:0000256" key="1">
    <source>
        <dbReference type="SAM" id="MobiDB-lite"/>
    </source>
</evidence>